<dbReference type="PANTHER" id="PTHR11895">
    <property type="entry name" value="TRANSAMIDASE"/>
    <property type="match status" value="1"/>
</dbReference>
<evidence type="ECO:0000313" key="5">
    <source>
        <dbReference type="Proteomes" id="UP001164693"/>
    </source>
</evidence>
<protein>
    <submittedName>
        <fullName evidence="4">Amidase family protein</fullName>
    </submittedName>
</protein>
<gene>
    <name evidence="4" type="ORF">M6B22_04690</name>
</gene>
<dbReference type="Pfam" id="PF01425">
    <property type="entry name" value="Amidase"/>
    <property type="match status" value="1"/>
</dbReference>
<sequence length="461" mass="47682">MTARQPSGPTSGPPSGPTAVQLAGQVRAGRGTARAATERALARIERHDARLGAFQVVRAAAALREADAVDARPDRAGLPLAGVPIAVKDNVPVAGEPMRAGSAGSDPTPQAADHEIVRRLRAAGAVVVGLTRVPELCVFAATDSGFGLTRNPWNRGRTPGGSSGGSAAAVAAGLVPLAHGNDGMGSIRIPAACCGLVGIKPGLGVVPAGLGGDSWFDMAENGPLATTVADCALMLSVLADRPSLARVADAGTLRIAVSTRAPMPLDPVDRDWASAARASAAVLREAGHSVVDADPPYGQVLSTSGLVRWLAGTALDARTLADRSKLAARTRRHAAAGALLLRAGLPRPRGPQRWRERAERFFAQYDVLITPTLAHPPIAARLWSERGWLANLWASSRYAPFAAPWNVAGWPAMALPAGVAPGGLPLSVQLVGRPGSEATLLALAAQLEQLRPWPRLAPDYR</sequence>
<name>A0ABY7K1J6_9ACTN</name>
<reference evidence="4" key="1">
    <citation type="submission" date="2022-05" db="EMBL/GenBank/DDBJ databases">
        <title>Jatrophihabitans sp. SB3-54 whole genome sequence.</title>
        <authorList>
            <person name="Suh M.K."/>
            <person name="Eom M.K."/>
            <person name="Kim J.S."/>
            <person name="Kim H.S."/>
            <person name="Do H.E."/>
            <person name="Shin Y.K."/>
            <person name="Lee J.-S."/>
        </authorList>
    </citation>
    <scope>NUCLEOTIDE SEQUENCE</scope>
    <source>
        <strain evidence="4">SB3-54</strain>
    </source>
</reference>
<dbReference type="Proteomes" id="UP001164693">
    <property type="component" value="Chromosome"/>
</dbReference>
<dbReference type="SUPFAM" id="SSF75304">
    <property type="entry name" value="Amidase signature (AS) enzymes"/>
    <property type="match status" value="1"/>
</dbReference>
<keyword evidence="5" id="KW-1185">Reference proteome</keyword>
<accession>A0ABY7K1J6</accession>
<evidence type="ECO:0000256" key="1">
    <source>
        <dbReference type="ARBA" id="ARBA00009199"/>
    </source>
</evidence>
<evidence type="ECO:0000259" key="3">
    <source>
        <dbReference type="Pfam" id="PF01425"/>
    </source>
</evidence>
<dbReference type="PANTHER" id="PTHR11895:SF7">
    <property type="entry name" value="GLUTAMYL-TRNA(GLN) AMIDOTRANSFERASE SUBUNIT A, MITOCHONDRIAL"/>
    <property type="match status" value="1"/>
</dbReference>
<feature type="compositionally biased region" description="Low complexity" evidence="2">
    <location>
        <begin position="1"/>
        <end position="10"/>
    </location>
</feature>
<feature type="region of interest" description="Disordered" evidence="2">
    <location>
        <begin position="1"/>
        <end position="34"/>
    </location>
</feature>
<proteinExistence type="inferred from homology"/>
<dbReference type="InterPro" id="IPR000120">
    <property type="entry name" value="Amidase"/>
</dbReference>
<organism evidence="4 5">
    <name type="scientific">Jatrophihabitans cynanchi</name>
    <dbReference type="NCBI Taxonomy" id="2944128"/>
    <lineage>
        <taxon>Bacteria</taxon>
        <taxon>Bacillati</taxon>
        <taxon>Actinomycetota</taxon>
        <taxon>Actinomycetes</taxon>
        <taxon>Jatrophihabitantales</taxon>
        <taxon>Jatrophihabitantaceae</taxon>
        <taxon>Jatrophihabitans</taxon>
    </lineage>
</organism>
<comment type="similarity">
    <text evidence="1">Belongs to the amidase family.</text>
</comment>
<dbReference type="InterPro" id="IPR023631">
    <property type="entry name" value="Amidase_dom"/>
</dbReference>
<dbReference type="InterPro" id="IPR036928">
    <property type="entry name" value="AS_sf"/>
</dbReference>
<dbReference type="EMBL" id="CP097463">
    <property type="protein sequence ID" value="WAX58070.1"/>
    <property type="molecule type" value="Genomic_DNA"/>
</dbReference>
<evidence type="ECO:0000256" key="2">
    <source>
        <dbReference type="SAM" id="MobiDB-lite"/>
    </source>
</evidence>
<feature type="domain" description="Amidase" evidence="3">
    <location>
        <begin position="36"/>
        <end position="441"/>
    </location>
</feature>
<dbReference type="RefSeq" id="WP_269444619.1">
    <property type="nucleotide sequence ID" value="NZ_CP097463.1"/>
</dbReference>
<evidence type="ECO:0000313" key="4">
    <source>
        <dbReference type="EMBL" id="WAX58070.1"/>
    </source>
</evidence>
<dbReference type="Gene3D" id="3.90.1300.10">
    <property type="entry name" value="Amidase signature (AS) domain"/>
    <property type="match status" value="1"/>
</dbReference>